<dbReference type="RefSeq" id="WP_203150657.1">
    <property type="nucleotide sequence ID" value="NZ_JAEVHL010000157.1"/>
</dbReference>
<keyword evidence="2" id="KW-0732">Signal</keyword>
<protein>
    <recommendedName>
        <fullName evidence="5">Nuclear transport factor 2 family protein</fullName>
    </recommendedName>
</protein>
<evidence type="ECO:0008006" key="5">
    <source>
        <dbReference type="Google" id="ProtNLM"/>
    </source>
</evidence>
<dbReference type="EMBL" id="JAEVHL010000157">
    <property type="protein sequence ID" value="MBM0278276.1"/>
    <property type="molecule type" value="Genomic_DNA"/>
</dbReference>
<sequence>MRPTHRRLAATAAGLVLLPVALVGCGIGGGDAEEESAAKPARVPADEAATRSRERVQAYLDAMTAKDVAAGRSQLCALLQDGFDLGATSPNGDFADHFQVPEAAITGVQSGPLGQEVSVSVSVRVGKRTVVRPLVFTVTRDGSDWCIAGETPDDAAVASPQPNGLVPSPAS</sequence>
<name>A0ABS1YLK1_9ACTN</name>
<feature type="signal peptide" evidence="2">
    <location>
        <begin position="1"/>
        <end position="23"/>
    </location>
</feature>
<feature type="chain" id="PRO_5045204948" description="Nuclear transport factor 2 family protein" evidence="2">
    <location>
        <begin position="24"/>
        <end position="171"/>
    </location>
</feature>
<gene>
    <name evidence="3" type="ORF">JM949_24505</name>
</gene>
<dbReference type="PROSITE" id="PS51257">
    <property type="entry name" value="PROKAR_LIPOPROTEIN"/>
    <property type="match status" value="1"/>
</dbReference>
<organism evidence="3 4">
    <name type="scientific">Micromonospora tarensis</name>
    <dbReference type="NCBI Taxonomy" id="2806100"/>
    <lineage>
        <taxon>Bacteria</taxon>
        <taxon>Bacillati</taxon>
        <taxon>Actinomycetota</taxon>
        <taxon>Actinomycetes</taxon>
        <taxon>Micromonosporales</taxon>
        <taxon>Micromonosporaceae</taxon>
        <taxon>Micromonospora</taxon>
    </lineage>
</organism>
<accession>A0ABS1YLK1</accession>
<evidence type="ECO:0000256" key="1">
    <source>
        <dbReference type="SAM" id="MobiDB-lite"/>
    </source>
</evidence>
<evidence type="ECO:0000256" key="2">
    <source>
        <dbReference type="SAM" id="SignalP"/>
    </source>
</evidence>
<dbReference type="Proteomes" id="UP000622245">
    <property type="component" value="Unassembled WGS sequence"/>
</dbReference>
<keyword evidence="4" id="KW-1185">Reference proteome</keyword>
<evidence type="ECO:0000313" key="3">
    <source>
        <dbReference type="EMBL" id="MBM0278276.1"/>
    </source>
</evidence>
<feature type="region of interest" description="Disordered" evidence="1">
    <location>
        <begin position="152"/>
        <end position="171"/>
    </location>
</feature>
<comment type="caution">
    <text evidence="3">The sequence shown here is derived from an EMBL/GenBank/DDBJ whole genome shotgun (WGS) entry which is preliminary data.</text>
</comment>
<reference evidence="3 4" key="1">
    <citation type="submission" date="2021-01" db="EMBL/GenBank/DDBJ databases">
        <title>Draft genome sequence of Micromonospora sp. strain STR1s_6.</title>
        <authorList>
            <person name="Karlyshev A."/>
            <person name="Jawad R."/>
        </authorList>
    </citation>
    <scope>NUCLEOTIDE SEQUENCE [LARGE SCALE GENOMIC DNA]</scope>
    <source>
        <strain evidence="3 4">STR1S-6</strain>
    </source>
</reference>
<evidence type="ECO:0000313" key="4">
    <source>
        <dbReference type="Proteomes" id="UP000622245"/>
    </source>
</evidence>
<proteinExistence type="predicted"/>